<comment type="caution">
    <text evidence="2">The sequence shown here is derived from an EMBL/GenBank/DDBJ whole genome shotgun (WGS) entry which is preliminary data.</text>
</comment>
<protein>
    <recommendedName>
        <fullName evidence="4">DUF3649 domain-containing protein</fullName>
    </recommendedName>
</protein>
<keyword evidence="1" id="KW-0472">Membrane</keyword>
<dbReference type="OrthoDB" id="1684279at2"/>
<keyword evidence="1" id="KW-1133">Transmembrane helix</keyword>
<organism evidence="2 3">
    <name type="scientific">Stenotrophomonas maltophilia</name>
    <name type="common">Pseudomonas maltophilia</name>
    <name type="synonym">Xanthomonas maltophilia</name>
    <dbReference type="NCBI Taxonomy" id="40324"/>
    <lineage>
        <taxon>Bacteria</taxon>
        <taxon>Pseudomonadati</taxon>
        <taxon>Pseudomonadota</taxon>
        <taxon>Gammaproteobacteria</taxon>
        <taxon>Lysobacterales</taxon>
        <taxon>Lysobacteraceae</taxon>
        <taxon>Stenotrophomonas</taxon>
        <taxon>Stenotrophomonas maltophilia group</taxon>
    </lineage>
</organism>
<evidence type="ECO:0000313" key="2">
    <source>
        <dbReference type="EMBL" id="OBU69561.1"/>
    </source>
</evidence>
<evidence type="ECO:0000313" key="3">
    <source>
        <dbReference type="Proteomes" id="UP000092256"/>
    </source>
</evidence>
<keyword evidence="1" id="KW-0812">Transmembrane</keyword>
<dbReference type="AlphaFoldDB" id="A0A1A6Y462"/>
<proteinExistence type="predicted"/>
<dbReference type="EMBL" id="LYVJ01000002">
    <property type="protein sequence ID" value="OBU69561.1"/>
    <property type="molecule type" value="Genomic_DNA"/>
</dbReference>
<dbReference type="Proteomes" id="UP000092256">
    <property type="component" value="Unassembled WGS sequence"/>
</dbReference>
<feature type="transmembrane region" description="Helical" evidence="1">
    <location>
        <begin position="82"/>
        <end position="103"/>
    </location>
</feature>
<dbReference type="Pfam" id="PF12365">
    <property type="entry name" value="DUF3649"/>
    <property type="match status" value="1"/>
</dbReference>
<reference evidence="2 3" key="1">
    <citation type="submission" date="2016-05" db="EMBL/GenBank/DDBJ databases">
        <title>Draft Genome Sequences of Stenotrophomonas maltophilia Strains Sm32COP, Sm41DVV, Sm46PAILV, SmF3, SmF22, SmSOFb1 and SmCVFa1, Isolated from Different Manures, in France.</title>
        <authorList>
            <person name="Nazaret S."/>
            <person name="Bodilis J."/>
        </authorList>
    </citation>
    <scope>NUCLEOTIDE SEQUENCE [LARGE SCALE GENOMIC DNA]</scope>
    <source>
        <strain evidence="2 3">Sm46PAILV</strain>
    </source>
</reference>
<feature type="transmembrane region" description="Helical" evidence="1">
    <location>
        <begin position="53"/>
        <end position="75"/>
    </location>
</feature>
<evidence type="ECO:0008006" key="4">
    <source>
        <dbReference type="Google" id="ProtNLM"/>
    </source>
</evidence>
<name>A0A1A6Y462_STEMA</name>
<evidence type="ECO:0000256" key="1">
    <source>
        <dbReference type="SAM" id="Phobius"/>
    </source>
</evidence>
<accession>A0A1A6Y462</accession>
<dbReference type="RefSeq" id="WP_065197832.1">
    <property type="nucleotide sequence ID" value="NZ_LYVJ01000002.1"/>
</dbReference>
<gene>
    <name evidence="2" type="ORF">A9K58_02475</name>
</gene>
<sequence length="104" mass="10746">MERSPVTARPRPLFSNPRWGVLSRSLAAILGGYALASVTSVFCAVALPGARGQTVLTGMLLGILVAACAALWAFATRSALRAWAGILVPALLMAAVARLLGAWA</sequence>
<dbReference type="InterPro" id="IPR022109">
    <property type="entry name" value="DUF3649"/>
</dbReference>
<feature type="transmembrane region" description="Helical" evidence="1">
    <location>
        <begin position="21"/>
        <end position="47"/>
    </location>
</feature>